<dbReference type="SUPFAM" id="SSF53098">
    <property type="entry name" value="Ribonuclease H-like"/>
    <property type="match status" value="1"/>
</dbReference>
<dbReference type="FunFam" id="1.10.150.20:FF:000002">
    <property type="entry name" value="DNA polymerase I"/>
    <property type="match status" value="1"/>
</dbReference>
<dbReference type="SUPFAM" id="SSF47807">
    <property type="entry name" value="5' to 3' exonuclease, C-terminal subdomain"/>
    <property type="match status" value="1"/>
</dbReference>
<evidence type="ECO:0000256" key="1">
    <source>
        <dbReference type="ARBA" id="ARBA00007705"/>
    </source>
</evidence>
<evidence type="ECO:0000313" key="16">
    <source>
        <dbReference type="EMBL" id="WPU65754.1"/>
    </source>
</evidence>
<organism evidence="16 17">
    <name type="scientific">Peredibacter starrii</name>
    <dbReference type="NCBI Taxonomy" id="28202"/>
    <lineage>
        <taxon>Bacteria</taxon>
        <taxon>Pseudomonadati</taxon>
        <taxon>Bdellovibrionota</taxon>
        <taxon>Bacteriovoracia</taxon>
        <taxon>Bacteriovoracales</taxon>
        <taxon>Bacteriovoracaceae</taxon>
        <taxon>Peredibacter</taxon>
    </lineage>
</organism>
<dbReference type="InterPro" id="IPR002421">
    <property type="entry name" value="5-3_exonuclease"/>
</dbReference>
<dbReference type="GO" id="GO:0006261">
    <property type="term" value="P:DNA-templated DNA replication"/>
    <property type="evidence" value="ECO:0007669"/>
    <property type="project" value="UniProtKB-UniRule"/>
</dbReference>
<dbReference type="Pfam" id="PF00476">
    <property type="entry name" value="DNA_pol_A"/>
    <property type="match status" value="1"/>
</dbReference>
<dbReference type="Proteomes" id="UP001324634">
    <property type="component" value="Chromosome"/>
</dbReference>
<dbReference type="Gene3D" id="1.10.150.20">
    <property type="entry name" value="5' to 3' exonuclease, C-terminal subdomain"/>
    <property type="match status" value="2"/>
</dbReference>
<keyword evidence="8 13" id="KW-0239">DNA-directed DNA polymerase</keyword>
<dbReference type="NCBIfam" id="NF004397">
    <property type="entry name" value="PRK05755.1"/>
    <property type="match status" value="1"/>
</dbReference>
<dbReference type="GO" id="GO:0003677">
    <property type="term" value="F:DNA binding"/>
    <property type="evidence" value="ECO:0007669"/>
    <property type="project" value="UniProtKB-UniRule"/>
</dbReference>
<dbReference type="InterPro" id="IPR020045">
    <property type="entry name" value="DNA_polI_H3TH"/>
</dbReference>
<dbReference type="PRINTS" id="PR00868">
    <property type="entry name" value="DNAPOLI"/>
</dbReference>
<dbReference type="SMART" id="SM00279">
    <property type="entry name" value="HhH2"/>
    <property type="match status" value="1"/>
</dbReference>
<keyword evidence="6 13" id="KW-0235">DNA replication</keyword>
<protein>
    <recommendedName>
        <fullName evidence="3 12">DNA polymerase I</fullName>
        <ecNumber evidence="2 12">2.7.7.7</ecNumber>
    </recommendedName>
</protein>
<keyword evidence="5 13" id="KW-0548">Nucleotidyltransferase</keyword>
<keyword evidence="13" id="KW-0540">Nuclease</keyword>
<gene>
    <name evidence="13 16" type="primary">polA</name>
    <name evidence="16" type="ORF">SOO65_03245</name>
</gene>
<dbReference type="PANTHER" id="PTHR10133:SF27">
    <property type="entry name" value="DNA POLYMERASE NU"/>
    <property type="match status" value="1"/>
</dbReference>
<dbReference type="SUPFAM" id="SSF56672">
    <property type="entry name" value="DNA/RNA polymerases"/>
    <property type="match status" value="1"/>
</dbReference>
<dbReference type="InterPro" id="IPR020046">
    <property type="entry name" value="5-3_exonucl_a-hlix_arch_N"/>
</dbReference>
<dbReference type="InterPro" id="IPR001098">
    <property type="entry name" value="DNA-dir_DNA_pol_A_palm_dom"/>
</dbReference>
<dbReference type="Gene3D" id="3.30.420.10">
    <property type="entry name" value="Ribonuclease H-like superfamily/Ribonuclease H"/>
    <property type="match status" value="1"/>
</dbReference>
<dbReference type="InterPro" id="IPR036397">
    <property type="entry name" value="RNaseH_sf"/>
</dbReference>
<evidence type="ECO:0000256" key="8">
    <source>
        <dbReference type="ARBA" id="ARBA00022932"/>
    </source>
</evidence>
<dbReference type="CDD" id="cd09859">
    <property type="entry name" value="PIN_53EXO"/>
    <property type="match status" value="1"/>
</dbReference>
<dbReference type="GO" id="GO:0003887">
    <property type="term" value="F:DNA-directed DNA polymerase activity"/>
    <property type="evidence" value="ECO:0007669"/>
    <property type="project" value="UniProtKB-UniRule"/>
</dbReference>
<dbReference type="InterPro" id="IPR043502">
    <property type="entry name" value="DNA/RNA_pol_sf"/>
</dbReference>
<dbReference type="InterPro" id="IPR018320">
    <property type="entry name" value="DNA_polymerase_1"/>
</dbReference>
<comment type="function">
    <text evidence="13">In addition to polymerase activity, this DNA polymerase exhibits 5'-3' exonuclease activity.</text>
</comment>
<reference evidence="16 17" key="1">
    <citation type="submission" date="2023-11" db="EMBL/GenBank/DDBJ databases">
        <title>Peredibacter starrii A3.12.</title>
        <authorList>
            <person name="Mitchell R.J."/>
        </authorList>
    </citation>
    <scope>NUCLEOTIDE SEQUENCE [LARGE SCALE GENOMIC DNA]</scope>
    <source>
        <strain evidence="16 17">A3.12</strain>
    </source>
</reference>
<dbReference type="SUPFAM" id="SSF88723">
    <property type="entry name" value="PIN domain-like"/>
    <property type="match status" value="1"/>
</dbReference>
<dbReference type="FunFam" id="1.20.1060.10:FF:000001">
    <property type="entry name" value="DNA polymerase I"/>
    <property type="match status" value="1"/>
</dbReference>
<dbReference type="SMART" id="SM00475">
    <property type="entry name" value="53EXOc"/>
    <property type="match status" value="1"/>
</dbReference>
<dbReference type="KEGG" id="psti:SOO65_03245"/>
<keyword evidence="10 13" id="KW-0234">DNA repair</keyword>
<dbReference type="GO" id="GO:0008409">
    <property type="term" value="F:5'-3' exonuclease activity"/>
    <property type="evidence" value="ECO:0007669"/>
    <property type="project" value="UniProtKB-UniRule"/>
</dbReference>
<feature type="domain" description="5'-3' exonuclease" evidence="14">
    <location>
        <begin position="2"/>
        <end position="270"/>
    </location>
</feature>
<dbReference type="AlphaFoldDB" id="A0AAX4HS65"/>
<evidence type="ECO:0000256" key="11">
    <source>
        <dbReference type="ARBA" id="ARBA00049244"/>
    </source>
</evidence>
<accession>A0AAX4HS65</accession>
<dbReference type="GO" id="GO:0006302">
    <property type="term" value="P:double-strand break repair"/>
    <property type="evidence" value="ECO:0007669"/>
    <property type="project" value="TreeGrafter"/>
</dbReference>
<dbReference type="PANTHER" id="PTHR10133">
    <property type="entry name" value="DNA POLYMERASE I"/>
    <property type="match status" value="1"/>
</dbReference>
<dbReference type="FunFam" id="1.10.150.20:FF:000003">
    <property type="entry name" value="DNA polymerase I"/>
    <property type="match status" value="1"/>
</dbReference>
<evidence type="ECO:0000256" key="4">
    <source>
        <dbReference type="ARBA" id="ARBA00022679"/>
    </source>
</evidence>
<comment type="catalytic activity">
    <reaction evidence="11 13">
        <text>DNA(n) + a 2'-deoxyribonucleoside 5'-triphosphate = DNA(n+1) + diphosphate</text>
        <dbReference type="Rhea" id="RHEA:22508"/>
        <dbReference type="Rhea" id="RHEA-COMP:17339"/>
        <dbReference type="Rhea" id="RHEA-COMP:17340"/>
        <dbReference type="ChEBI" id="CHEBI:33019"/>
        <dbReference type="ChEBI" id="CHEBI:61560"/>
        <dbReference type="ChEBI" id="CHEBI:173112"/>
        <dbReference type="EC" id="2.7.7.7"/>
    </reaction>
</comment>
<dbReference type="Gene3D" id="3.30.70.370">
    <property type="match status" value="1"/>
</dbReference>
<keyword evidence="17" id="KW-1185">Reference proteome</keyword>
<feature type="domain" description="DNA-directed DNA polymerase family A palm" evidence="15">
    <location>
        <begin position="637"/>
        <end position="843"/>
    </location>
</feature>
<evidence type="ECO:0000313" key="17">
    <source>
        <dbReference type="Proteomes" id="UP001324634"/>
    </source>
</evidence>
<dbReference type="InterPro" id="IPR029060">
    <property type="entry name" value="PIN-like_dom_sf"/>
</dbReference>
<dbReference type="CDD" id="cd09898">
    <property type="entry name" value="H3TH_53EXO"/>
    <property type="match status" value="1"/>
</dbReference>
<dbReference type="InterPro" id="IPR002298">
    <property type="entry name" value="DNA_polymerase_A"/>
</dbReference>
<evidence type="ECO:0000256" key="5">
    <source>
        <dbReference type="ARBA" id="ARBA00022695"/>
    </source>
</evidence>
<dbReference type="Pfam" id="PF01367">
    <property type="entry name" value="5_3_exonuc"/>
    <property type="match status" value="1"/>
</dbReference>
<dbReference type="CDD" id="cd08637">
    <property type="entry name" value="DNA_pol_A_pol_I_C"/>
    <property type="match status" value="1"/>
</dbReference>
<dbReference type="SMART" id="SM00482">
    <property type="entry name" value="POLAc"/>
    <property type="match status" value="1"/>
</dbReference>
<dbReference type="InterPro" id="IPR012337">
    <property type="entry name" value="RNaseH-like_sf"/>
</dbReference>
<dbReference type="InterPro" id="IPR008918">
    <property type="entry name" value="HhH2"/>
</dbReference>
<dbReference type="NCBIfam" id="TIGR00593">
    <property type="entry name" value="pola"/>
    <property type="match status" value="1"/>
</dbReference>
<evidence type="ECO:0000256" key="6">
    <source>
        <dbReference type="ARBA" id="ARBA00022705"/>
    </source>
</evidence>
<evidence type="ECO:0000256" key="12">
    <source>
        <dbReference type="NCBIfam" id="TIGR00593"/>
    </source>
</evidence>
<evidence type="ECO:0000259" key="14">
    <source>
        <dbReference type="SMART" id="SM00475"/>
    </source>
</evidence>
<evidence type="ECO:0000256" key="9">
    <source>
        <dbReference type="ARBA" id="ARBA00023125"/>
    </source>
</evidence>
<dbReference type="RefSeq" id="WP_321396842.1">
    <property type="nucleotide sequence ID" value="NZ_CP139487.1"/>
</dbReference>
<dbReference type="EC" id="2.7.7.7" evidence="2 12"/>
<evidence type="ECO:0000256" key="10">
    <source>
        <dbReference type="ARBA" id="ARBA00023204"/>
    </source>
</evidence>
<keyword evidence="13" id="KW-0269">Exonuclease</keyword>
<dbReference type="Gene3D" id="1.20.1060.10">
    <property type="entry name" value="Taq DNA Polymerase, Chain T, domain 4"/>
    <property type="match status" value="1"/>
</dbReference>
<sequence>MKKLIIIDISNYIFRAFFAIRPLHAPDGTPVNAVYGVLSMVHNLIVKYQPTHIIVARDTKEGSFRKVIYTEYKANRSAPPDELVPQFPLVDELIQVLGLPEIKAPNYEADDVIGSVATQWKNDFDEILIASGDKDLMQFVDGPIKILDTMKEKIYSREDVKDKMGVYPEQIVDYLSLIGDSSDNIPGVDGIGPKGAQNLIEEFGTLENILENIPSIKNKRSMTALDANKDNARLSKELVKIVCDLKLKYAPDESSYRLKVNQEVEDFLNKVGFRSWLTKLADFKIAEPSAAKTHVVPEKTEAKAVELWTLADLKKNIQGEDTIALTHICDDELNQHQCWRAMAVATSKKTGYIALSSEEAKTLIDIIHEAHALVVCYQSKPILQLAMVAGVTPDFKYFDLAQAHFIINPEMRHDLATMVEEFLGYKLPVAPKGQADLFGNQSEEEIKIQGERVEAILKLYPILRDKMKEMNVERPYDELDIPLIKVLAAMELEGVSLDVPFYKNLENDFSRQIEEIEAEVVKAAGDKINLRSPKQVGELLFEKLQLPVIRKTKTGYSTDAEVLNELAALKLNPIPELLLRYREIEKLLSTYVKALPTMVSPDTKKIHTHFQPSNAATGRLSSDNPNLQNIPVRTENGRKLRKGFIPSPGRTLLSADYSQVELRLLAHFAQDKNMIDAFQNDRDIHRQTAAEVFDVPLEQVSKDMRNSAKAINFGLMYGQTSFGLSQALHISQGDAKKYITNYFKKFHSVKSYLDGLKEKAENTGYAETLFGRKRNLPDIKSTNRQVKAMAERVAINSPIQGTAADIIKLAMINIQRILAERKLKSKMILQVHDELIFDVVPEELEEMKVLVQEQMEGAVSLSVQLKVEMGTGSNWYDLK</sequence>
<keyword evidence="13" id="KW-0378">Hydrolase</keyword>
<evidence type="ECO:0000256" key="13">
    <source>
        <dbReference type="RuleBase" id="RU004460"/>
    </source>
</evidence>
<keyword evidence="9 13" id="KW-0238">DNA-binding</keyword>
<keyword evidence="7 13" id="KW-0227">DNA damage</keyword>
<name>A0AAX4HS65_9BACT</name>
<comment type="similarity">
    <text evidence="1 13">Belongs to the DNA polymerase type-A family.</text>
</comment>
<evidence type="ECO:0000256" key="2">
    <source>
        <dbReference type="ARBA" id="ARBA00012417"/>
    </source>
</evidence>
<dbReference type="InterPro" id="IPR036279">
    <property type="entry name" value="5-3_exonuclease_C_sf"/>
</dbReference>
<proteinExistence type="inferred from homology"/>
<keyword evidence="4 13" id="KW-0808">Transferase</keyword>
<evidence type="ECO:0000256" key="7">
    <source>
        <dbReference type="ARBA" id="ARBA00022763"/>
    </source>
</evidence>
<evidence type="ECO:0000259" key="15">
    <source>
        <dbReference type="SMART" id="SM00482"/>
    </source>
</evidence>
<dbReference type="Pfam" id="PF02739">
    <property type="entry name" value="5_3_exonuc_N"/>
    <property type="match status" value="1"/>
</dbReference>
<evidence type="ECO:0000256" key="3">
    <source>
        <dbReference type="ARBA" id="ARBA00020311"/>
    </source>
</evidence>
<dbReference type="Gene3D" id="3.40.50.1010">
    <property type="entry name" value="5'-nuclease"/>
    <property type="match status" value="1"/>
</dbReference>
<dbReference type="EMBL" id="CP139487">
    <property type="protein sequence ID" value="WPU65754.1"/>
    <property type="molecule type" value="Genomic_DNA"/>
</dbReference>